<dbReference type="Gene3D" id="2.60.40.10">
    <property type="entry name" value="Immunoglobulins"/>
    <property type="match status" value="1"/>
</dbReference>
<feature type="chain" id="PRO_5012695219" description="SpaA-like prealbumin fold domain-containing protein" evidence="2">
    <location>
        <begin position="51"/>
        <end position="1151"/>
    </location>
</feature>
<keyword evidence="1" id="KW-1133">Transmembrane helix</keyword>
<reference evidence="4 5" key="1">
    <citation type="journal article" date="2017" name="BMC Genomics">
        <title>Comparative genomic and phylogenomic analyses of the Bifidobacteriaceae family.</title>
        <authorList>
            <person name="Lugli G.A."/>
            <person name="Milani C."/>
            <person name="Turroni F."/>
            <person name="Duranti S."/>
            <person name="Mancabelli L."/>
            <person name="Mangifesta M."/>
            <person name="Ferrario C."/>
            <person name="Modesto M."/>
            <person name="Mattarelli P."/>
            <person name="Jiri K."/>
            <person name="van Sinderen D."/>
            <person name="Ventura M."/>
        </authorList>
    </citation>
    <scope>NUCLEOTIDE SEQUENCE [LARGE SCALE GENOMIC DNA]</scope>
    <source>
        <strain evidence="4 5">LMG 21773</strain>
    </source>
</reference>
<evidence type="ECO:0000313" key="5">
    <source>
        <dbReference type="Proteomes" id="UP000228976"/>
    </source>
</evidence>
<evidence type="ECO:0000256" key="1">
    <source>
        <dbReference type="SAM" id="Phobius"/>
    </source>
</evidence>
<dbReference type="Pfam" id="PF17802">
    <property type="entry name" value="SpaA"/>
    <property type="match status" value="1"/>
</dbReference>
<dbReference type="InterPro" id="IPR041033">
    <property type="entry name" value="SpaA_PFL_dom_1"/>
</dbReference>
<protein>
    <recommendedName>
        <fullName evidence="3">SpaA-like prealbumin fold domain-containing protein</fullName>
    </recommendedName>
</protein>
<comment type="caution">
    <text evidence="4">The sequence shown here is derived from an EMBL/GenBank/DDBJ whole genome shotgun (WGS) entry which is preliminary data.</text>
</comment>
<keyword evidence="5" id="KW-1185">Reference proteome</keyword>
<keyword evidence="2" id="KW-0732">Signal</keyword>
<sequence length="1151" mass="125372">MSQKKVRNVVQRLMPVRNKHQFRMRKLIALLIALAMAAMVAFSSASFAHAVTDDPDYYVASGVSLDAHTQVSEQSVQTGFKFYIRVNSQGQKNPTNYRVTVTMPGDSVQAPNIPGFSDQWGGPHTISTPVKDAQGNWTFTITWPTYDATSSVVIPVSVAWGTDVPLDYRLPISVSYSSDQQAQTAGKDTLAVTYAYPTPQLSLNGPRTQQGATTYATTVDGVKYISPDDLAPVIFNFSITNGSNLRRVSKYDICDILPTYIGADGQQHTAQLSRQSQADGWKLSPDGTTACFRADESNDKYNEIAVMHSLDRSLPQYSIGLTFPYLPLTGVTDGDPSTQIVNKAYIDAYANNPADTVVQRTNIASSPQTVVVGGFIKSAGPEKFAPSDFTQTSAHKNIPLQWTVRWSNTSNVAATNIVLSDRSITDGQGKAVTNDSRFKITGLDQLYVRPRGQYWWPNLTTLADAGQTVVVARTEDGHEDTYPLTWSADKTVSNALTFDTSKTYVSAQIVVPKTYALNYGEQINALFQTQWKDPSAINYDSVTTTNNTFVNNADLSAGYFSTHKTSTLFGWSRAETHLLAPAPEKLVLNAWAFNSNLTKDGSDPLLVYAVRAFLDPEKDYKDLRVLAPIPPGFTMTGTHNQNADGLPGTWNSTFVSSWEKVENYRGTGQDFLIFHINQDAAKKAFSLYPSGTMWIEVNGKVDFSQSFSGNGANKVPAFFTADNAPVQDDSNTIEDTMHFGPNKNIVFSMGSYTTLTAEGDSFIKSLYGSYPAAHASQGLGETSMTIVPGRTVYWALSYNNGSSVVRKDLQMFDTVPNVGDVMLVNGQARGTQFPVRLAGKVTAVLYNFQTGKTTDYDLSKLNIRYTTDPRATGMTWDASSADSSITRVDTTMDDPTIPWDGITSFRVSFGDVPAYSRVRLILPTQIPENIGEDDPALLAKANPTIQSVNAAAFTVDGRSPVQSVPSSLKTLFGSFSFKKVDQFGKSVAASEVKLVESLKGWDGDASTYSSAPSSSVTKTETYTNVDHYDWKNIPAGEYVLKETKAQPGYKNTTWEAHISVGYNEDDLTMEATPKVTITCVNTAPEGSKGSGGCSVDGTSVTLVNQKSAVIATMPATGDWQMLVVAAVYTLLLAALMFGIIIVWRRDSAMSV</sequence>
<dbReference type="AlphaFoldDB" id="A0A261FCB0"/>
<keyword evidence="1" id="KW-0472">Membrane</keyword>
<feature type="domain" description="SpaA-like prealbumin fold" evidence="3">
    <location>
        <begin position="973"/>
        <end position="1059"/>
    </location>
</feature>
<name>A0A261FCB0_9BIFI</name>
<feature type="signal peptide" evidence="2">
    <location>
        <begin position="1"/>
        <end position="50"/>
    </location>
</feature>
<proteinExistence type="predicted"/>
<evidence type="ECO:0000256" key="2">
    <source>
        <dbReference type="SAM" id="SignalP"/>
    </source>
</evidence>
<evidence type="ECO:0000313" key="4">
    <source>
        <dbReference type="EMBL" id="OZG56738.1"/>
    </source>
</evidence>
<gene>
    <name evidence="4" type="ORF">AEAE_0047</name>
</gene>
<dbReference type="Proteomes" id="UP000228976">
    <property type="component" value="Unassembled WGS sequence"/>
</dbReference>
<feature type="transmembrane region" description="Helical" evidence="1">
    <location>
        <begin position="1119"/>
        <end position="1143"/>
    </location>
</feature>
<dbReference type="InterPro" id="IPR013783">
    <property type="entry name" value="Ig-like_fold"/>
</dbReference>
<organism evidence="4 5">
    <name type="scientific">Aeriscardovia aeriphila</name>
    <dbReference type="NCBI Taxonomy" id="218139"/>
    <lineage>
        <taxon>Bacteria</taxon>
        <taxon>Bacillati</taxon>
        <taxon>Actinomycetota</taxon>
        <taxon>Actinomycetes</taxon>
        <taxon>Bifidobacteriales</taxon>
        <taxon>Bifidobacteriaceae</taxon>
        <taxon>Aeriscardovia</taxon>
    </lineage>
</organism>
<dbReference type="GO" id="GO:0005975">
    <property type="term" value="P:carbohydrate metabolic process"/>
    <property type="evidence" value="ECO:0007669"/>
    <property type="project" value="UniProtKB-ARBA"/>
</dbReference>
<keyword evidence="1" id="KW-0812">Transmembrane</keyword>
<dbReference type="EMBL" id="MWWU01000001">
    <property type="protein sequence ID" value="OZG56738.1"/>
    <property type="molecule type" value="Genomic_DNA"/>
</dbReference>
<evidence type="ECO:0000259" key="3">
    <source>
        <dbReference type="Pfam" id="PF17802"/>
    </source>
</evidence>
<accession>A0A261FCB0</accession>